<dbReference type="InterPro" id="IPR051713">
    <property type="entry name" value="T-cell_Activation_Regulation"/>
</dbReference>
<evidence type="ECO:0000256" key="1">
    <source>
        <dbReference type="ARBA" id="ARBA00004251"/>
    </source>
</evidence>
<evidence type="ECO:0000256" key="9">
    <source>
        <dbReference type="ARBA" id="ARBA00023180"/>
    </source>
</evidence>
<keyword evidence="4" id="KW-0732">Signal</keyword>
<evidence type="ECO:0000256" key="5">
    <source>
        <dbReference type="ARBA" id="ARBA00022989"/>
    </source>
</evidence>
<dbReference type="GO" id="GO:0031295">
    <property type="term" value="P:T cell costimulation"/>
    <property type="evidence" value="ECO:0007669"/>
    <property type="project" value="TreeGrafter"/>
</dbReference>
<proteinExistence type="predicted"/>
<evidence type="ECO:0000256" key="7">
    <source>
        <dbReference type="ARBA" id="ARBA00023157"/>
    </source>
</evidence>
<sequence length="526" mass="60981">MMMRELRPAAEKDCLCLCVLTVSLEVSAIEMFEGDRFILLPCEFPTDELDQPTVVWTRSDLSPSTVHHHQVNGDYPKEQNQLYRGRTFMKSDALETGDLSLNVTNLQVSDTGTYTCTIRTFREELRVTDRELLVKERFPSWAKALLVLLVLVLIVSAGLLFRFRHYFMSEYKVEVDSGVESVLLPCRTIVHLPEDAKVEWRDDRDRKVHVYENVSDPAEEQNQFYRTRTKMNEDLLRTGDLSLTLKHPTDGDSNIYICIVSSREGNILMKKQVHLQVKVPQVEVDSGMESVQLPCRTTVHLPEDARVEWRDKGDRKVHVYENVSDPAEEQNQFYRTRTKMNEDLLRTGDLSLTLKHPTDEDSNIYTCIVSSREENILMKKQVHLQVKVCQVEVEERAESVLLPFRTTPELPGDVVVVWWCVKPNIIFAHVYKNGSDQPEEQDQFYRTRTKMNKDLLETGDLSLTLRRPTERDSGEYICDVFSRNIRREKRFNLKVKGRAQFQVQLEDTKTIRSSTDPTPLMADQSV</sequence>
<dbReference type="InterPro" id="IPR013106">
    <property type="entry name" value="Ig_V-set"/>
</dbReference>
<dbReference type="PROSITE" id="PS50835">
    <property type="entry name" value="IG_LIKE"/>
    <property type="match status" value="3"/>
</dbReference>
<evidence type="ECO:0000256" key="10">
    <source>
        <dbReference type="ARBA" id="ARBA00023319"/>
    </source>
</evidence>
<feature type="domain" description="Ig-like" evidence="12">
    <location>
        <begin position="8"/>
        <end position="128"/>
    </location>
</feature>
<dbReference type="PANTHER" id="PTHR25466">
    <property type="entry name" value="T-LYMPHOCYTE ACTIVATION ANTIGEN"/>
    <property type="match status" value="1"/>
</dbReference>
<dbReference type="Pfam" id="PF07686">
    <property type="entry name" value="V-set"/>
    <property type="match status" value="2"/>
</dbReference>
<evidence type="ECO:0000313" key="13">
    <source>
        <dbReference type="EMBL" id="KAK5604856.1"/>
    </source>
</evidence>
<keyword evidence="10" id="KW-0393">Immunoglobulin domain</keyword>
<keyword evidence="3 11" id="KW-0812">Transmembrane</keyword>
<dbReference type="EMBL" id="JAHHUM010002323">
    <property type="protein sequence ID" value="KAK5604856.1"/>
    <property type="molecule type" value="Genomic_DNA"/>
</dbReference>
<dbReference type="GO" id="GO:0007166">
    <property type="term" value="P:cell surface receptor signaling pathway"/>
    <property type="evidence" value="ECO:0007669"/>
    <property type="project" value="TreeGrafter"/>
</dbReference>
<evidence type="ECO:0000256" key="2">
    <source>
        <dbReference type="ARBA" id="ARBA00022475"/>
    </source>
</evidence>
<accession>A0AAV9R506</accession>
<comment type="subcellular location">
    <subcellularLocation>
        <location evidence="1">Cell membrane</location>
        <topology evidence="1">Single-pass type I membrane protein</topology>
    </subcellularLocation>
</comment>
<reference evidence="13 14" key="1">
    <citation type="submission" date="2021-06" db="EMBL/GenBank/DDBJ databases">
        <authorList>
            <person name="Palmer J.M."/>
        </authorList>
    </citation>
    <scope>NUCLEOTIDE SEQUENCE [LARGE SCALE GENOMIC DNA]</scope>
    <source>
        <strain evidence="13 14">MEX-2019</strain>
        <tissue evidence="13">Muscle</tissue>
    </source>
</reference>
<name>A0AAV9R506_9TELE</name>
<evidence type="ECO:0000256" key="3">
    <source>
        <dbReference type="ARBA" id="ARBA00022692"/>
    </source>
</evidence>
<protein>
    <recommendedName>
        <fullName evidence="12">Ig-like domain-containing protein</fullName>
    </recommendedName>
</protein>
<feature type="transmembrane region" description="Helical" evidence="11">
    <location>
        <begin position="141"/>
        <end position="161"/>
    </location>
</feature>
<evidence type="ECO:0000256" key="8">
    <source>
        <dbReference type="ARBA" id="ARBA00023170"/>
    </source>
</evidence>
<gene>
    <name evidence="13" type="ORF">CRENBAI_008942</name>
</gene>
<dbReference type="InterPro" id="IPR013783">
    <property type="entry name" value="Ig-like_fold"/>
</dbReference>
<dbReference type="SUPFAM" id="SSF48726">
    <property type="entry name" value="Immunoglobulin"/>
    <property type="match status" value="4"/>
</dbReference>
<dbReference type="GO" id="GO:0071222">
    <property type="term" value="P:cellular response to lipopolysaccharide"/>
    <property type="evidence" value="ECO:0007669"/>
    <property type="project" value="TreeGrafter"/>
</dbReference>
<dbReference type="AlphaFoldDB" id="A0AAV9R506"/>
<feature type="domain" description="Ig-like" evidence="12">
    <location>
        <begin position="271"/>
        <end position="383"/>
    </location>
</feature>
<evidence type="ECO:0000256" key="6">
    <source>
        <dbReference type="ARBA" id="ARBA00023136"/>
    </source>
</evidence>
<dbReference type="InterPro" id="IPR036179">
    <property type="entry name" value="Ig-like_dom_sf"/>
</dbReference>
<evidence type="ECO:0000313" key="14">
    <source>
        <dbReference type="Proteomes" id="UP001311232"/>
    </source>
</evidence>
<dbReference type="GO" id="GO:0006955">
    <property type="term" value="P:immune response"/>
    <property type="evidence" value="ECO:0007669"/>
    <property type="project" value="TreeGrafter"/>
</dbReference>
<dbReference type="InterPro" id="IPR003599">
    <property type="entry name" value="Ig_sub"/>
</dbReference>
<organism evidence="13 14">
    <name type="scientific">Crenichthys baileyi</name>
    <name type="common">White River springfish</name>
    <dbReference type="NCBI Taxonomy" id="28760"/>
    <lineage>
        <taxon>Eukaryota</taxon>
        <taxon>Metazoa</taxon>
        <taxon>Chordata</taxon>
        <taxon>Craniata</taxon>
        <taxon>Vertebrata</taxon>
        <taxon>Euteleostomi</taxon>
        <taxon>Actinopterygii</taxon>
        <taxon>Neopterygii</taxon>
        <taxon>Teleostei</taxon>
        <taxon>Neoteleostei</taxon>
        <taxon>Acanthomorphata</taxon>
        <taxon>Ovalentaria</taxon>
        <taxon>Atherinomorphae</taxon>
        <taxon>Cyprinodontiformes</taxon>
        <taxon>Goodeidae</taxon>
        <taxon>Crenichthys</taxon>
    </lineage>
</organism>
<dbReference type="GO" id="GO:0042102">
    <property type="term" value="P:positive regulation of T cell proliferation"/>
    <property type="evidence" value="ECO:0007669"/>
    <property type="project" value="TreeGrafter"/>
</dbReference>
<dbReference type="Proteomes" id="UP001311232">
    <property type="component" value="Unassembled WGS sequence"/>
</dbReference>
<keyword evidence="6 11" id="KW-0472">Membrane</keyword>
<keyword evidence="5 11" id="KW-1133">Transmembrane helix</keyword>
<dbReference type="SMART" id="SM00409">
    <property type="entry name" value="IG"/>
    <property type="match status" value="4"/>
</dbReference>
<comment type="caution">
    <text evidence="13">The sequence shown here is derived from an EMBL/GenBank/DDBJ whole genome shotgun (WGS) entry which is preliminary data.</text>
</comment>
<dbReference type="Gene3D" id="2.60.40.10">
    <property type="entry name" value="Immunoglobulins"/>
    <property type="match status" value="4"/>
</dbReference>
<evidence type="ECO:0000256" key="4">
    <source>
        <dbReference type="ARBA" id="ARBA00022729"/>
    </source>
</evidence>
<keyword evidence="14" id="KW-1185">Reference proteome</keyword>
<keyword evidence="2" id="KW-1003">Cell membrane</keyword>
<feature type="domain" description="Ig-like" evidence="12">
    <location>
        <begin position="180"/>
        <end position="268"/>
    </location>
</feature>
<keyword evidence="7" id="KW-1015">Disulfide bond</keyword>
<evidence type="ECO:0000259" key="12">
    <source>
        <dbReference type="PROSITE" id="PS50835"/>
    </source>
</evidence>
<dbReference type="PANTHER" id="PTHR25466:SF14">
    <property type="entry name" value="BUTYROPHILIN SUBFAMILY 2 MEMBER A2-LIKE-RELATED"/>
    <property type="match status" value="1"/>
</dbReference>
<dbReference type="SMART" id="SM00406">
    <property type="entry name" value="IGv"/>
    <property type="match status" value="4"/>
</dbReference>
<dbReference type="GO" id="GO:0009897">
    <property type="term" value="C:external side of plasma membrane"/>
    <property type="evidence" value="ECO:0007669"/>
    <property type="project" value="TreeGrafter"/>
</dbReference>
<evidence type="ECO:0000256" key="11">
    <source>
        <dbReference type="SAM" id="Phobius"/>
    </source>
</evidence>
<dbReference type="GO" id="GO:0042130">
    <property type="term" value="P:negative regulation of T cell proliferation"/>
    <property type="evidence" value="ECO:0007669"/>
    <property type="project" value="TreeGrafter"/>
</dbReference>
<keyword evidence="9" id="KW-0325">Glycoprotein</keyword>
<dbReference type="InterPro" id="IPR007110">
    <property type="entry name" value="Ig-like_dom"/>
</dbReference>
<keyword evidence="8" id="KW-0675">Receptor</keyword>